<protein>
    <submittedName>
        <fullName evidence="3">Uncharacterized protein</fullName>
    </submittedName>
</protein>
<evidence type="ECO:0000313" key="3">
    <source>
        <dbReference type="EMBL" id="CAE7256164.1"/>
    </source>
</evidence>
<evidence type="ECO:0000256" key="2">
    <source>
        <dbReference type="SAM" id="SignalP"/>
    </source>
</evidence>
<comment type="caution">
    <text evidence="3">The sequence shown here is derived from an EMBL/GenBank/DDBJ whole genome shotgun (WGS) entry which is preliminary data.</text>
</comment>
<feature type="compositionally biased region" description="Acidic residues" evidence="1">
    <location>
        <begin position="46"/>
        <end position="62"/>
    </location>
</feature>
<organism evidence="3 4">
    <name type="scientific">Symbiodinium pilosum</name>
    <name type="common">Dinoflagellate</name>
    <dbReference type="NCBI Taxonomy" id="2952"/>
    <lineage>
        <taxon>Eukaryota</taxon>
        <taxon>Sar</taxon>
        <taxon>Alveolata</taxon>
        <taxon>Dinophyceae</taxon>
        <taxon>Suessiales</taxon>
        <taxon>Symbiodiniaceae</taxon>
        <taxon>Symbiodinium</taxon>
    </lineage>
</organism>
<feature type="signal peptide" evidence="2">
    <location>
        <begin position="1"/>
        <end position="17"/>
    </location>
</feature>
<keyword evidence="2" id="KW-0732">Signal</keyword>
<proteinExistence type="predicted"/>
<gene>
    <name evidence="3" type="ORF">SPIL2461_LOCUS5180</name>
</gene>
<feature type="chain" id="PRO_5032944722" evidence="2">
    <location>
        <begin position="18"/>
        <end position="170"/>
    </location>
</feature>
<accession>A0A812M6G6</accession>
<sequence>MRPCVLFSLMAWICVHGVRDVVDEEAMRHRPSRHEDQHRQLQVEPGDSDGIDEDEEDDAEEPDREKDAFAGTAEDGVQIEGAVAEFSSATKDAENKAKQVDKNFADYNGRLGDLQDQLRKLSAMARSYHMQTIKWFKNAEQDKYSPIANMPLDTFKISKSKDDFPLESVS</sequence>
<keyword evidence="4" id="KW-1185">Reference proteome</keyword>
<evidence type="ECO:0000313" key="4">
    <source>
        <dbReference type="Proteomes" id="UP000649617"/>
    </source>
</evidence>
<dbReference type="Proteomes" id="UP000649617">
    <property type="component" value="Unassembled WGS sequence"/>
</dbReference>
<dbReference type="EMBL" id="CAJNIZ010007224">
    <property type="protein sequence ID" value="CAE7256164.1"/>
    <property type="molecule type" value="Genomic_DNA"/>
</dbReference>
<reference evidence="3" key="1">
    <citation type="submission" date="2021-02" db="EMBL/GenBank/DDBJ databases">
        <authorList>
            <person name="Dougan E. K."/>
            <person name="Rhodes N."/>
            <person name="Thang M."/>
            <person name="Chan C."/>
        </authorList>
    </citation>
    <scope>NUCLEOTIDE SEQUENCE</scope>
</reference>
<dbReference type="AlphaFoldDB" id="A0A812M6G6"/>
<name>A0A812M6G6_SYMPI</name>
<feature type="compositionally biased region" description="Basic and acidic residues" evidence="1">
    <location>
        <begin position="28"/>
        <end position="41"/>
    </location>
</feature>
<dbReference type="OrthoDB" id="410098at2759"/>
<evidence type="ECO:0000256" key="1">
    <source>
        <dbReference type="SAM" id="MobiDB-lite"/>
    </source>
</evidence>
<feature type="region of interest" description="Disordered" evidence="1">
    <location>
        <begin position="28"/>
        <end position="75"/>
    </location>
</feature>